<dbReference type="GeneID" id="110794241"/>
<dbReference type="RefSeq" id="XP_056685103.1">
    <property type="nucleotide sequence ID" value="XM_056829125.1"/>
</dbReference>
<sequence length="118" mass="13545">MTGSNVEPDDVDIITPSRKLFKEAIPYLLKDTEQWFFSRSLVFNGYNGVIDKEVQFLSHDPVGGLLDLPIDPSAGIRCAEKLRNREILLCIKSIRFRLRSRCTMFLCLTQTLLINLRV</sequence>
<evidence type="ECO:0000313" key="1">
    <source>
        <dbReference type="Proteomes" id="UP000813463"/>
    </source>
</evidence>
<name>A0ABM3QP19_SPIOL</name>
<evidence type="ECO:0000313" key="2">
    <source>
        <dbReference type="RefSeq" id="XP_056685102.1"/>
    </source>
</evidence>
<dbReference type="Proteomes" id="UP000813463">
    <property type="component" value="Chromosome 5"/>
</dbReference>
<organism evidence="1 3">
    <name type="scientific">Spinacia oleracea</name>
    <name type="common">Spinach</name>
    <dbReference type="NCBI Taxonomy" id="3562"/>
    <lineage>
        <taxon>Eukaryota</taxon>
        <taxon>Viridiplantae</taxon>
        <taxon>Streptophyta</taxon>
        <taxon>Embryophyta</taxon>
        <taxon>Tracheophyta</taxon>
        <taxon>Spermatophyta</taxon>
        <taxon>Magnoliopsida</taxon>
        <taxon>eudicotyledons</taxon>
        <taxon>Gunneridae</taxon>
        <taxon>Pentapetalae</taxon>
        <taxon>Caryophyllales</taxon>
        <taxon>Chenopodiaceae</taxon>
        <taxon>Chenopodioideae</taxon>
        <taxon>Anserineae</taxon>
        <taxon>Spinacia</taxon>
    </lineage>
</organism>
<accession>A0ABM3QP19</accession>
<evidence type="ECO:0000313" key="3">
    <source>
        <dbReference type="RefSeq" id="XP_056685103.1"/>
    </source>
</evidence>
<proteinExistence type="predicted"/>
<protein>
    <submittedName>
        <fullName evidence="2 3">Uncharacterized protein</fullName>
    </submittedName>
</protein>
<dbReference type="RefSeq" id="XP_056685102.1">
    <property type="nucleotide sequence ID" value="XM_056829124.1"/>
</dbReference>
<keyword evidence="1" id="KW-1185">Reference proteome</keyword>
<reference evidence="2 3" key="2">
    <citation type="submission" date="2025-05" db="UniProtKB">
        <authorList>
            <consortium name="RefSeq"/>
        </authorList>
    </citation>
    <scope>IDENTIFICATION</scope>
    <source>
        <tissue evidence="2 3">Leaf</tissue>
    </source>
</reference>
<gene>
    <name evidence="2 3" type="primary">LOC110794241</name>
</gene>
<reference evidence="1" key="1">
    <citation type="journal article" date="2021" name="Nat. Commun.">
        <title>Genomic analyses provide insights into spinach domestication and the genetic basis of agronomic traits.</title>
        <authorList>
            <person name="Cai X."/>
            <person name="Sun X."/>
            <person name="Xu C."/>
            <person name="Sun H."/>
            <person name="Wang X."/>
            <person name="Ge C."/>
            <person name="Zhang Z."/>
            <person name="Wang Q."/>
            <person name="Fei Z."/>
            <person name="Jiao C."/>
            <person name="Wang Q."/>
        </authorList>
    </citation>
    <scope>NUCLEOTIDE SEQUENCE [LARGE SCALE GENOMIC DNA]</scope>
    <source>
        <strain evidence="1">cv. Varoflay</strain>
    </source>
</reference>